<reference evidence="1 2" key="1">
    <citation type="submission" date="2006-02" db="EMBL/GenBank/DDBJ databases">
        <authorList>
            <person name="Pinhassi J."/>
            <person name="Pedros-Alio C."/>
            <person name="Ferriera S."/>
            <person name="Johnson J."/>
            <person name="Kravitz S."/>
            <person name="Halpern A."/>
            <person name="Remington K."/>
            <person name="Beeson K."/>
            <person name="Tran B."/>
            <person name="Rogers Y.-H."/>
            <person name="Friedman R."/>
            <person name="Venter J.C."/>
        </authorList>
    </citation>
    <scope>NUCLEOTIDE SEQUENCE [LARGE SCALE GENOMIC DNA]</scope>
    <source>
        <strain evidence="1 2">MED92</strain>
    </source>
</reference>
<sequence>MEMKERCSCSGCLEQIMQIEPSKHSKAWEKLGRQLPQCDLCKAALKDKMYGNSRSIPKVDLN</sequence>
<gene>
    <name evidence="1" type="ORF">MED92_15018</name>
</gene>
<dbReference type="EMBL" id="AAOW01000003">
    <property type="protein sequence ID" value="EAR62359.1"/>
    <property type="molecule type" value="Genomic_DNA"/>
</dbReference>
<dbReference type="AlphaFoldDB" id="A0A7U8C9N8"/>
<organism evidence="1 2">
    <name type="scientific">Neptuniibacter caesariensis</name>
    <dbReference type="NCBI Taxonomy" id="207954"/>
    <lineage>
        <taxon>Bacteria</taxon>
        <taxon>Pseudomonadati</taxon>
        <taxon>Pseudomonadota</taxon>
        <taxon>Gammaproteobacteria</taxon>
        <taxon>Oceanospirillales</taxon>
        <taxon>Oceanospirillaceae</taxon>
        <taxon>Neptuniibacter</taxon>
    </lineage>
</organism>
<evidence type="ECO:0000313" key="2">
    <source>
        <dbReference type="Proteomes" id="UP000002171"/>
    </source>
</evidence>
<evidence type="ECO:0000313" key="1">
    <source>
        <dbReference type="EMBL" id="EAR62359.1"/>
    </source>
</evidence>
<comment type="caution">
    <text evidence="1">The sequence shown here is derived from an EMBL/GenBank/DDBJ whole genome shotgun (WGS) entry which is preliminary data.</text>
</comment>
<accession>A0A7U8C9N8</accession>
<name>A0A7U8C9N8_NEPCE</name>
<protein>
    <submittedName>
        <fullName evidence="1">Uncharacterized protein</fullName>
    </submittedName>
</protein>
<keyword evidence="2" id="KW-1185">Reference proteome</keyword>
<dbReference type="Proteomes" id="UP000002171">
    <property type="component" value="Unassembled WGS sequence"/>
</dbReference>
<proteinExistence type="predicted"/>